<feature type="transmembrane region" description="Helical" evidence="9">
    <location>
        <begin position="12"/>
        <end position="34"/>
    </location>
</feature>
<dbReference type="Gene3D" id="1.20.1740.10">
    <property type="entry name" value="Amino acid/polyamine transporter I"/>
    <property type="match status" value="1"/>
</dbReference>
<feature type="transmembrane region" description="Helical" evidence="9">
    <location>
        <begin position="179"/>
        <end position="200"/>
    </location>
</feature>
<dbReference type="InterPro" id="IPR001463">
    <property type="entry name" value="Na/Ala_symport"/>
</dbReference>
<feature type="transmembrane region" description="Helical" evidence="9">
    <location>
        <begin position="303"/>
        <end position="326"/>
    </location>
</feature>
<evidence type="ECO:0000256" key="4">
    <source>
        <dbReference type="ARBA" id="ARBA00022475"/>
    </source>
</evidence>
<dbReference type="PANTHER" id="PTHR30330">
    <property type="entry name" value="AGSS FAMILY TRANSPORTER, SODIUM-ALANINE"/>
    <property type="match status" value="1"/>
</dbReference>
<dbReference type="GO" id="GO:0005283">
    <property type="term" value="F:amino acid:sodium symporter activity"/>
    <property type="evidence" value="ECO:0007669"/>
    <property type="project" value="InterPro"/>
</dbReference>
<dbReference type="PANTHER" id="PTHR30330:SF1">
    <property type="entry name" value="AMINO-ACID CARRIER PROTEIN ALST"/>
    <property type="match status" value="1"/>
</dbReference>
<dbReference type="GO" id="GO:0005886">
    <property type="term" value="C:plasma membrane"/>
    <property type="evidence" value="ECO:0007669"/>
    <property type="project" value="UniProtKB-SubCell"/>
</dbReference>
<evidence type="ECO:0000313" key="11">
    <source>
        <dbReference type="Proteomes" id="UP000198995"/>
    </source>
</evidence>
<keyword evidence="4 9" id="KW-1003">Cell membrane</keyword>
<keyword evidence="3 9" id="KW-0813">Transport</keyword>
<evidence type="ECO:0000256" key="9">
    <source>
        <dbReference type="RuleBase" id="RU363064"/>
    </source>
</evidence>
<reference evidence="10 11" key="1">
    <citation type="submission" date="2016-10" db="EMBL/GenBank/DDBJ databases">
        <authorList>
            <person name="de Groot N.N."/>
        </authorList>
    </citation>
    <scope>NUCLEOTIDE SEQUENCE [LARGE SCALE GENOMIC DNA]</scope>
    <source>
        <strain evidence="10 11">DSM 20475</strain>
    </source>
</reference>
<feature type="transmembrane region" description="Helical" evidence="9">
    <location>
        <begin position="212"/>
        <end position="230"/>
    </location>
</feature>
<evidence type="ECO:0000256" key="8">
    <source>
        <dbReference type="ARBA" id="ARBA00023136"/>
    </source>
</evidence>
<feature type="transmembrane region" description="Helical" evidence="9">
    <location>
        <begin position="346"/>
        <end position="366"/>
    </location>
</feature>
<feature type="transmembrane region" description="Helical" evidence="9">
    <location>
        <begin position="413"/>
        <end position="434"/>
    </location>
</feature>
<gene>
    <name evidence="10" type="ORF">SAMN04489866_1182</name>
</gene>
<keyword evidence="6 9" id="KW-0769">Symport</keyword>
<dbReference type="EMBL" id="FNAF01000018">
    <property type="protein sequence ID" value="SDE08776.1"/>
    <property type="molecule type" value="Genomic_DNA"/>
</dbReference>
<dbReference type="Proteomes" id="UP000198995">
    <property type="component" value="Unassembled WGS sequence"/>
</dbReference>
<evidence type="ECO:0000256" key="6">
    <source>
        <dbReference type="ARBA" id="ARBA00022847"/>
    </source>
</evidence>
<dbReference type="AlphaFoldDB" id="A0A1G7A4G5"/>
<comment type="similarity">
    <text evidence="2 9">Belongs to the alanine or glycine:cation symporter (AGCS) (TC 2.A.25) family.</text>
</comment>
<keyword evidence="5 9" id="KW-0812">Transmembrane</keyword>
<dbReference type="NCBIfam" id="TIGR00835">
    <property type="entry name" value="agcS"/>
    <property type="match status" value="1"/>
</dbReference>
<name>A0A1G7A4G5_PEPNI</name>
<dbReference type="OrthoDB" id="9804874at2"/>
<keyword evidence="7 9" id="KW-1133">Transmembrane helix</keyword>
<evidence type="ECO:0000256" key="7">
    <source>
        <dbReference type="ARBA" id="ARBA00022989"/>
    </source>
</evidence>
<protein>
    <submittedName>
        <fullName evidence="10">Alanine or glycine:cation symporter, AGCS family</fullName>
    </submittedName>
</protein>
<feature type="transmembrane region" description="Helical" evidence="9">
    <location>
        <begin position="387"/>
        <end position="407"/>
    </location>
</feature>
<organism evidence="10 11">
    <name type="scientific">Peptococcus niger</name>
    <dbReference type="NCBI Taxonomy" id="2741"/>
    <lineage>
        <taxon>Bacteria</taxon>
        <taxon>Bacillati</taxon>
        <taxon>Bacillota</taxon>
        <taxon>Clostridia</taxon>
        <taxon>Eubacteriales</taxon>
        <taxon>Peptococcaceae</taxon>
        <taxon>Peptococcus</taxon>
    </lineage>
</organism>
<comment type="subcellular location">
    <subcellularLocation>
        <location evidence="1 9">Cell membrane</location>
        <topology evidence="1 9">Multi-pass membrane protein</topology>
    </subcellularLocation>
</comment>
<dbReference type="FunFam" id="1.20.1740.10:FF:000004">
    <property type="entry name" value="Sodium:alanine symporter family protein"/>
    <property type="match status" value="1"/>
</dbReference>
<evidence type="ECO:0000256" key="3">
    <source>
        <dbReference type="ARBA" id="ARBA00022448"/>
    </source>
</evidence>
<dbReference type="PROSITE" id="PS00873">
    <property type="entry name" value="NA_ALANINE_SYMP"/>
    <property type="match status" value="1"/>
</dbReference>
<evidence type="ECO:0000256" key="2">
    <source>
        <dbReference type="ARBA" id="ARBA00009261"/>
    </source>
</evidence>
<evidence type="ECO:0000256" key="1">
    <source>
        <dbReference type="ARBA" id="ARBA00004651"/>
    </source>
</evidence>
<dbReference type="Pfam" id="PF01235">
    <property type="entry name" value="Na_Ala_symp"/>
    <property type="match status" value="1"/>
</dbReference>
<feature type="transmembrane region" description="Helical" evidence="9">
    <location>
        <begin position="148"/>
        <end position="167"/>
    </location>
</feature>
<dbReference type="PRINTS" id="PR00175">
    <property type="entry name" value="NAALASMPORT"/>
</dbReference>
<feature type="transmembrane region" description="Helical" evidence="9">
    <location>
        <begin position="83"/>
        <end position="103"/>
    </location>
</feature>
<sequence>MQELVANFTDTISGWLYSYILVFLLSGVGIYFTIRLACGQVTNLGHMFKLLGETTSTAKHENGITPFKAFCISAASRIGTGNIVGVAVAISLGGPGAVFWMWVLAFLGGASSFIESTLAQIYKVKNPDGTYRGGPAYYITQVLGSKKIAYLFAVIICITYGFCFNAMQANTLAGAAKTTLHLPTWATGLILALLAGWIFFGGVHRIADVTGKIVPVMAVMYIFVALFVFVKNISFVPEMFSIIFKNAFGLQEFGGAAIGVTIMQGVKRGLFSNEAGMGSVPNAAATADTSHPAKQGFVQSLGVYVDTWFVCTATAFIVLLGGQDFYGGDLQGLEITQQALANEVGSWGITFLSICIFLFAFSSIIGNYYYGESNIGFMGGNKTQLNIFRILCCCLLFLGSVGDFSIVWNFGDIFMGIMAIINLVVILKIGGIALETYQDYKAQLKAGKDPEFHSGRIKSITTPLEAWDE</sequence>
<accession>A0A1G7A4G5</accession>
<dbReference type="RefSeq" id="WP_091792387.1">
    <property type="nucleotide sequence ID" value="NZ_FNAF01000018.1"/>
</dbReference>
<keyword evidence="8 9" id="KW-0472">Membrane</keyword>
<evidence type="ECO:0000256" key="5">
    <source>
        <dbReference type="ARBA" id="ARBA00022692"/>
    </source>
</evidence>
<proteinExistence type="inferred from homology"/>
<keyword evidence="11" id="KW-1185">Reference proteome</keyword>
<evidence type="ECO:0000313" key="10">
    <source>
        <dbReference type="EMBL" id="SDE08776.1"/>
    </source>
</evidence>